<sequence length="371" mass="43214">MAFAKWMRLAVWLFSFPVIAQSTNFTENNDETYVIDERHVALIEQSYQLKDRFNSLLPLLLQGDLDTVNANLITLPRAQYEYLLLLICQQAMLTEHIDEKVRNWLVELSQSRPHVLLEKRNDDFIVSEPAFDYPALARAALRGWRVKNQHLEFQRQLSQGLLDVKAIFNSNNPYIEDQQESLVKVLPMQNPKRLQWLERELESKQVFFPDNLVIANIAMLNNSEAFYRRLWQRPVDQHSMKAAWWVKHNYPSEQAFELLWIAAQNEELTEHAWQLMAELKPMPPQAESYLMAALSSEDMGEVAAQVLAQLTDHNILSRLVVLVTEGDPSNTDTQNAWLSLFLNTSPEAKRLIKQLFELDEIRKNYGPVPQR</sequence>
<dbReference type="EMBL" id="JAIMJA010000003">
    <property type="protein sequence ID" value="MCE2593893.1"/>
    <property type="molecule type" value="Genomic_DNA"/>
</dbReference>
<organism evidence="2 3">
    <name type="scientific">Motilimonas cestriensis</name>
    <dbReference type="NCBI Taxonomy" id="2742685"/>
    <lineage>
        <taxon>Bacteria</taxon>
        <taxon>Pseudomonadati</taxon>
        <taxon>Pseudomonadota</taxon>
        <taxon>Gammaproteobacteria</taxon>
        <taxon>Alteromonadales</taxon>
        <taxon>Alteromonadales genera incertae sedis</taxon>
        <taxon>Motilimonas</taxon>
    </lineage>
</organism>
<evidence type="ECO:0000256" key="1">
    <source>
        <dbReference type="SAM" id="SignalP"/>
    </source>
</evidence>
<protein>
    <submittedName>
        <fullName evidence="2">Uncharacterized protein</fullName>
    </submittedName>
</protein>
<feature type="chain" id="PRO_5045051884" evidence="1">
    <location>
        <begin position="21"/>
        <end position="371"/>
    </location>
</feature>
<dbReference type="RefSeq" id="WP_233051482.1">
    <property type="nucleotide sequence ID" value="NZ_JAIMJA010000003.1"/>
</dbReference>
<accession>A0ABS8W5S8</accession>
<evidence type="ECO:0000313" key="2">
    <source>
        <dbReference type="EMBL" id="MCE2593893.1"/>
    </source>
</evidence>
<reference evidence="2 3" key="1">
    <citation type="journal article" date="2022" name="Environ. Microbiol. Rep.">
        <title>Eco-phylogenetic analyses reveal divergent evolution of vitamin B12 metabolism in the marine bacterial family 'Psychromonadaceae'.</title>
        <authorList>
            <person name="Jin X."/>
            <person name="Yang Y."/>
            <person name="Cao H."/>
            <person name="Gao B."/>
            <person name="Zhao Z."/>
        </authorList>
    </citation>
    <scope>NUCLEOTIDE SEQUENCE [LARGE SCALE GENOMIC DNA]</scope>
    <source>
        <strain evidence="2 3">MKS20</strain>
    </source>
</reference>
<keyword evidence="3" id="KW-1185">Reference proteome</keyword>
<gene>
    <name evidence="2" type="ORF">K6Y31_03585</name>
</gene>
<comment type="caution">
    <text evidence="2">The sequence shown here is derived from an EMBL/GenBank/DDBJ whole genome shotgun (WGS) entry which is preliminary data.</text>
</comment>
<proteinExistence type="predicted"/>
<keyword evidence="1" id="KW-0732">Signal</keyword>
<dbReference type="Proteomes" id="UP001201273">
    <property type="component" value="Unassembled WGS sequence"/>
</dbReference>
<feature type="signal peptide" evidence="1">
    <location>
        <begin position="1"/>
        <end position="20"/>
    </location>
</feature>
<name>A0ABS8W5S8_9GAMM</name>
<evidence type="ECO:0000313" key="3">
    <source>
        <dbReference type="Proteomes" id="UP001201273"/>
    </source>
</evidence>